<keyword evidence="4" id="KW-0378">Hydrolase</keyword>
<evidence type="ECO:0000256" key="4">
    <source>
        <dbReference type="ARBA" id="ARBA00022801"/>
    </source>
</evidence>
<keyword evidence="8" id="KW-1185">Reference proteome</keyword>
<accession>A0A4R6RY56</accession>
<evidence type="ECO:0000313" key="7">
    <source>
        <dbReference type="EMBL" id="TDP91166.1"/>
    </source>
</evidence>
<dbReference type="GO" id="GO:0016787">
    <property type="term" value="F:hydrolase activity"/>
    <property type="evidence" value="ECO:0007669"/>
    <property type="project" value="UniProtKB-KW"/>
</dbReference>
<dbReference type="InterPro" id="IPR011650">
    <property type="entry name" value="Peptidase_M20_dimer"/>
</dbReference>
<dbReference type="EMBL" id="SNXZ01000009">
    <property type="protein sequence ID" value="TDP91166.1"/>
    <property type="molecule type" value="Genomic_DNA"/>
</dbReference>
<reference evidence="7 8" key="1">
    <citation type="submission" date="2019-03" db="EMBL/GenBank/DDBJ databases">
        <title>Genomic Encyclopedia of Type Strains, Phase IV (KMG-IV): sequencing the most valuable type-strain genomes for metagenomic binning, comparative biology and taxonomic classification.</title>
        <authorList>
            <person name="Goeker M."/>
        </authorList>
    </citation>
    <scope>NUCLEOTIDE SEQUENCE [LARGE SCALE GENOMIC DNA]</scope>
    <source>
        <strain evidence="7 8">DSM 45361</strain>
    </source>
</reference>
<dbReference type="SUPFAM" id="SSF55031">
    <property type="entry name" value="Bacterial exopeptidase dimerisation domain"/>
    <property type="match status" value="1"/>
</dbReference>
<dbReference type="PANTHER" id="PTHR43808:SF8">
    <property type="entry name" value="PEPTIDASE M20 DIMERISATION DOMAIN-CONTAINING PROTEIN"/>
    <property type="match status" value="1"/>
</dbReference>
<comment type="similarity">
    <text evidence="2">Belongs to the peptidase M20A family.</text>
</comment>
<comment type="caution">
    <text evidence="7">The sequence shown here is derived from an EMBL/GenBank/DDBJ whole genome shotgun (WGS) entry which is preliminary data.</text>
</comment>
<dbReference type="InterPro" id="IPR050072">
    <property type="entry name" value="Peptidase_M20A"/>
</dbReference>
<evidence type="ECO:0000256" key="5">
    <source>
        <dbReference type="ARBA" id="ARBA00022833"/>
    </source>
</evidence>
<dbReference type="Gene3D" id="1.10.150.900">
    <property type="match status" value="1"/>
</dbReference>
<dbReference type="FunFam" id="1.10.150.900:FF:000002">
    <property type="entry name" value="M20/M25/M40 family peptidase"/>
    <property type="match status" value="1"/>
</dbReference>
<dbReference type="Pfam" id="PF07687">
    <property type="entry name" value="M20_dimer"/>
    <property type="match status" value="1"/>
</dbReference>
<proteinExistence type="inferred from homology"/>
<dbReference type="Gene3D" id="3.30.70.360">
    <property type="match status" value="1"/>
</dbReference>
<dbReference type="Gene3D" id="3.40.630.10">
    <property type="entry name" value="Zn peptidases"/>
    <property type="match status" value="1"/>
</dbReference>
<protein>
    <submittedName>
        <fullName evidence="7">Acetylornithine deacetylase/succinyl-diaminopimelate desuccinylase-like protein</fullName>
    </submittedName>
</protein>
<sequence>MAEQEESRIDTDRVAALCADLIRFDTTNRGEGDANGEREAAEYVAAELEKAGLVPTMLESAPRRANVVARMTGTDPSLPALLVQGHLDVVPANPAEWTFPPFSGEIRDGYVHGRGATDMKDFVAMALGVLHRWAEQGRAPRRDIVFAFVADEETTGTYGAHWLVDNHADLFAGCAASISESGAYTTHATAADGRPVRIYSIGTAERGTAHVLLTATGRAGHGSRRNDDNAVVRLARALVRIADHKWPVTLSPTVERCIVRTGAALGVPVDLSSDDAVDATVAAFGAASKLVENTIRNSTTPTMLDAGLKVNIIPGTARAQVDIRVLPGTEAQLLDELDRLLGPSINRTFVANQPAVQAPLDTEWFDAMAGALVAEDPEAVVVPYCLGGGTDAKAFSRLGMACYGFNPLWIPPEFDYRSAAHGIDERVPVAALAFGTNVLDRFLSTC</sequence>
<evidence type="ECO:0000256" key="2">
    <source>
        <dbReference type="ARBA" id="ARBA00006247"/>
    </source>
</evidence>
<keyword evidence="3" id="KW-0479">Metal-binding</keyword>
<dbReference type="InterPro" id="IPR002933">
    <property type="entry name" value="Peptidase_M20"/>
</dbReference>
<dbReference type="NCBIfam" id="NF005913">
    <property type="entry name" value="PRK07906.1"/>
    <property type="match status" value="1"/>
</dbReference>
<organism evidence="7 8">
    <name type="scientific">Labedaea rhizosphaerae</name>
    <dbReference type="NCBI Taxonomy" id="598644"/>
    <lineage>
        <taxon>Bacteria</taxon>
        <taxon>Bacillati</taxon>
        <taxon>Actinomycetota</taxon>
        <taxon>Actinomycetes</taxon>
        <taxon>Pseudonocardiales</taxon>
        <taxon>Pseudonocardiaceae</taxon>
        <taxon>Labedaea</taxon>
    </lineage>
</organism>
<dbReference type="PANTHER" id="PTHR43808">
    <property type="entry name" value="ACETYLORNITHINE DEACETYLASE"/>
    <property type="match status" value="1"/>
</dbReference>
<keyword evidence="5" id="KW-0862">Zinc</keyword>
<dbReference type="OrthoDB" id="7055905at2"/>
<gene>
    <name evidence="7" type="ORF">EV186_109158</name>
</gene>
<dbReference type="Proteomes" id="UP000295444">
    <property type="component" value="Unassembled WGS sequence"/>
</dbReference>
<evidence type="ECO:0000256" key="3">
    <source>
        <dbReference type="ARBA" id="ARBA00022723"/>
    </source>
</evidence>
<evidence type="ECO:0000256" key="1">
    <source>
        <dbReference type="ARBA" id="ARBA00001947"/>
    </source>
</evidence>
<dbReference type="RefSeq" id="WP_133853940.1">
    <property type="nucleotide sequence ID" value="NZ_SNXZ01000009.1"/>
</dbReference>
<evidence type="ECO:0000313" key="8">
    <source>
        <dbReference type="Proteomes" id="UP000295444"/>
    </source>
</evidence>
<dbReference type="AlphaFoldDB" id="A0A4R6RY56"/>
<dbReference type="SUPFAM" id="SSF53187">
    <property type="entry name" value="Zn-dependent exopeptidases"/>
    <property type="match status" value="1"/>
</dbReference>
<evidence type="ECO:0000259" key="6">
    <source>
        <dbReference type="Pfam" id="PF07687"/>
    </source>
</evidence>
<name>A0A4R6RY56_LABRH</name>
<dbReference type="GO" id="GO:0046872">
    <property type="term" value="F:metal ion binding"/>
    <property type="evidence" value="ECO:0007669"/>
    <property type="project" value="UniProtKB-KW"/>
</dbReference>
<comment type="cofactor">
    <cofactor evidence="1">
        <name>Zn(2+)</name>
        <dbReference type="ChEBI" id="CHEBI:29105"/>
    </cofactor>
</comment>
<dbReference type="InterPro" id="IPR036264">
    <property type="entry name" value="Bact_exopeptidase_dim_dom"/>
</dbReference>
<dbReference type="Pfam" id="PF01546">
    <property type="entry name" value="Peptidase_M20"/>
    <property type="match status" value="1"/>
</dbReference>
<feature type="domain" description="Peptidase M20 dimerisation" evidence="6">
    <location>
        <begin position="204"/>
        <end position="336"/>
    </location>
</feature>